<proteinExistence type="predicted"/>
<dbReference type="OrthoDB" id="3403153at2"/>
<evidence type="ECO:0000256" key="1">
    <source>
        <dbReference type="SAM" id="Phobius"/>
    </source>
</evidence>
<keyword evidence="1" id="KW-0812">Transmembrane</keyword>
<reference evidence="2 3" key="1">
    <citation type="submission" date="2016-06" db="EMBL/GenBank/DDBJ databases">
        <authorList>
            <person name="Kjaerup R.B."/>
            <person name="Dalgaard T.S."/>
            <person name="Juul-Madsen H.R."/>
        </authorList>
    </citation>
    <scope>NUCLEOTIDE SEQUENCE [LARGE SCALE GENOMIC DNA]</scope>
    <source>
        <strain evidence="2 3">DSM 45248</strain>
    </source>
</reference>
<name>A0A1A8ZZ97_9ACTN</name>
<evidence type="ECO:0000313" key="3">
    <source>
        <dbReference type="Proteomes" id="UP000198765"/>
    </source>
</evidence>
<feature type="transmembrane region" description="Helical" evidence="1">
    <location>
        <begin position="9"/>
        <end position="27"/>
    </location>
</feature>
<dbReference type="AlphaFoldDB" id="A0A1A8ZZ97"/>
<organism evidence="2 3">
    <name type="scientific">Micromonospora narathiwatensis</name>
    <dbReference type="NCBI Taxonomy" id="299146"/>
    <lineage>
        <taxon>Bacteria</taxon>
        <taxon>Bacillati</taxon>
        <taxon>Actinomycetota</taxon>
        <taxon>Actinomycetes</taxon>
        <taxon>Micromonosporales</taxon>
        <taxon>Micromonosporaceae</taxon>
        <taxon>Micromonospora</taxon>
    </lineage>
</organism>
<dbReference type="RefSeq" id="WP_091196760.1">
    <property type="nucleotide sequence ID" value="NZ_LT594324.1"/>
</dbReference>
<dbReference type="Proteomes" id="UP000198765">
    <property type="component" value="Chromosome I"/>
</dbReference>
<keyword evidence="3" id="KW-1185">Reference proteome</keyword>
<dbReference type="PATRIC" id="fig|299146.4.peg.3522"/>
<gene>
    <name evidence="2" type="ORF">GA0070621_3395</name>
</gene>
<keyword evidence="1" id="KW-0472">Membrane</keyword>
<sequence length="244" mass="25259">MELHRSRGALPLAVACVAGGILVLAVAGEGALLRMLAALGVVAVGGAVLVGAVRPFRFVIGPEGLEVRRPGLRGTYRWEQFDALALTDAARLVGVPAAGLPPGPPTTARHPRDGRPAVELLDLAQVRERPDDVVAALTRYSGGRFTDARTAPGGWSAGTAIVFAVGLRGYDKRQVDGLVGRAEEALATGDAAARRAARAEIEQARAAGIEVALRGYDVGQVDATLDALRAALTDESSTDREATA</sequence>
<dbReference type="EMBL" id="LT594324">
    <property type="protein sequence ID" value="SBT49262.1"/>
    <property type="molecule type" value="Genomic_DNA"/>
</dbReference>
<evidence type="ECO:0000313" key="2">
    <source>
        <dbReference type="EMBL" id="SBT49262.1"/>
    </source>
</evidence>
<accession>A0A1A8ZZ97</accession>
<keyword evidence="1" id="KW-1133">Transmembrane helix</keyword>
<feature type="transmembrane region" description="Helical" evidence="1">
    <location>
        <begin position="33"/>
        <end position="53"/>
    </location>
</feature>
<protein>
    <submittedName>
        <fullName evidence="2">Bacterial PH domain</fullName>
    </submittedName>
</protein>